<dbReference type="GO" id="GO:0003677">
    <property type="term" value="F:DNA binding"/>
    <property type="evidence" value="ECO:0007669"/>
    <property type="project" value="UniProtKB-KW"/>
</dbReference>
<sequence>MPTSSSQNHTLTLPLVSLLPSYTVSALPARLIQLSESLLAQSRQRAAHLKPEEEIARAHACCEIACLRLRAKLRLPAPKTGGAPCKPATYRKLVAFLGGVLDEAATTTPTTTTTTTTTGGTPQKPTPGTAGKKRIADGSIKTGVDGIDSERRGKGRRSGSNGVTTTPSTTPSKSKPRSTTSTSTSRSITKKEGTFRGKVNGLAHRDAAEEEEEAPRYVMPLIRRLCRTFVTPLLAPHVYTGVCVVLKLDGLWPPPPREDAAQDVAGEEEEEKHLEEKVTGLLVALYLMTLTRMQRASKMTTAVYKATCARAVAVLGYIPGVKGVEGWIRRINQQGYARGQEWFGSVPERVFEFDPNAGGDIVEDEDGEEEEEDDEDEDDEGIGQEGRPDGYHEEEEEDDDNDDLIISGRKRPRNSAQPPGIEDVEEVEEDPDGVLLPGLHTMMHLGLDFLGDDRTREFEKWKKQFLQRLDRLDRADKSPAAGRAAGRGAEPEAVTVAMA</sequence>
<feature type="region of interest" description="Disordered" evidence="6">
    <location>
        <begin position="353"/>
        <end position="429"/>
    </location>
</feature>
<dbReference type="VEuPathDB" id="FungiDB:G647_07242"/>
<dbReference type="EMBL" id="LGRB01000020">
    <property type="protein sequence ID" value="OCT44563.1"/>
    <property type="molecule type" value="Genomic_DNA"/>
</dbReference>
<evidence type="ECO:0000256" key="2">
    <source>
        <dbReference type="ARBA" id="ARBA00010840"/>
    </source>
</evidence>
<comment type="caution">
    <text evidence="8">The sequence shown here is derived from an EMBL/GenBank/DDBJ whole genome shotgun (WGS) entry which is preliminary data.</text>
</comment>
<feature type="compositionally biased region" description="Low complexity" evidence="6">
    <location>
        <begin position="479"/>
        <end position="493"/>
    </location>
</feature>
<evidence type="ECO:0000256" key="3">
    <source>
        <dbReference type="ARBA" id="ARBA00022705"/>
    </source>
</evidence>
<feature type="region of interest" description="Disordered" evidence="6">
    <location>
        <begin position="107"/>
        <end position="213"/>
    </location>
</feature>
<dbReference type="GO" id="GO:0006260">
    <property type="term" value="P:DNA replication"/>
    <property type="evidence" value="ECO:0007669"/>
    <property type="project" value="UniProtKB-KW"/>
</dbReference>
<evidence type="ECO:0000256" key="4">
    <source>
        <dbReference type="ARBA" id="ARBA00023125"/>
    </source>
</evidence>
<keyword evidence="4" id="KW-0238">DNA-binding</keyword>
<dbReference type="VEuPathDB" id="FungiDB:CLCR_05821"/>
<comment type="subcellular location">
    <subcellularLocation>
        <location evidence="1">Nucleus</location>
    </subcellularLocation>
</comment>
<feature type="compositionally biased region" description="Low complexity" evidence="6">
    <location>
        <begin position="107"/>
        <end position="130"/>
    </location>
</feature>
<organism evidence="8 9">
    <name type="scientific">Cladophialophora carrionii</name>
    <dbReference type="NCBI Taxonomy" id="86049"/>
    <lineage>
        <taxon>Eukaryota</taxon>
        <taxon>Fungi</taxon>
        <taxon>Dikarya</taxon>
        <taxon>Ascomycota</taxon>
        <taxon>Pezizomycotina</taxon>
        <taxon>Eurotiomycetes</taxon>
        <taxon>Chaetothyriomycetidae</taxon>
        <taxon>Chaetothyriales</taxon>
        <taxon>Herpotrichiellaceae</taxon>
        <taxon>Cladophialophora</taxon>
    </lineage>
</organism>
<dbReference type="AlphaFoldDB" id="A0A1C1C7Q0"/>
<dbReference type="STRING" id="86049.A0A1C1C7Q0"/>
<comment type="similarity">
    <text evidence="2">Belongs to the ORC6 family.</text>
</comment>
<evidence type="ECO:0000256" key="6">
    <source>
        <dbReference type="SAM" id="MobiDB-lite"/>
    </source>
</evidence>
<reference evidence="9" key="1">
    <citation type="submission" date="2015-07" db="EMBL/GenBank/DDBJ databases">
        <authorList>
            <person name="Teixeira M.M."/>
            <person name="Souza R.C."/>
            <person name="Almeida L.G."/>
            <person name="Vicente V.A."/>
            <person name="de Hoog S."/>
            <person name="Bocca A.L."/>
            <person name="de Almeida S.R."/>
            <person name="Vasconcelos A.T."/>
            <person name="Felipe M.S."/>
        </authorList>
    </citation>
    <scope>NUCLEOTIDE SEQUENCE [LARGE SCALE GENOMIC DNA]</scope>
    <source>
        <strain evidence="9">KSF</strain>
    </source>
</reference>
<feature type="domain" description="ORC6 first cyclin-like" evidence="7">
    <location>
        <begin position="17"/>
        <end position="102"/>
    </location>
</feature>
<dbReference type="GO" id="GO:0005664">
    <property type="term" value="C:nuclear origin of replication recognition complex"/>
    <property type="evidence" value="ECO:0007669"/>
    <property type="project" value="InterPro"/>
</dbReference>
<accession>A0A1C1C7Q0</accession>
<keyword evidence="9" id="KW-1185">Reference proteome</keyword>
<dbReference type="Pfam" id="PF05460">
    <property type="entry name" value="ORC6"/>
    <property type="match status" value="1"/>
</dbReference>
<feature type="compositionally biased region" description="Acidic residues" evidence="6">
    <location>
        <begin position="392"/>
        <end position="403"/>
    </location>
</feature>
<protein>
    <recommendedName>
        <fullName evidence="7">ORC6 first cyclin-like domain-containing protein</fullName>
    </recommendedName>
</protein>
<feature type="region of interest" description="Disordered" evidence="6">
    <location>
        <begin position="477"/>
        <end position="499"/>
    </location>
</feature>
<proteinExistence type="inferred from homology"/>
<evidence type="ECO:0000256" key="5">
    <source>
        <dbReference type="ARBA" id="ARBA00023242"/>
    </source>
</evidence>
<evidence type="ECO:0000256" key="1">
    <source>
        <dbReference type="ARBA" id="ARBA00004123"/>
    </source>
</evidence>
<name>A0A1C1C7Q0_9EURO</name>
<feature type="compositionally biased region" description="Low complexity" evidence="6">
    <location>
        <begin position="158"/>
        <end position="187"/>
    </location>
</feature>
<keyword evidence="3" id="KW-0235">DNA replication</keyword>
<evidence type="ECO:0000259" key="7">
    <source>
        <dbReference type="Pfam" id="PF05460"/>
    </source>
</evidence>
<evidence type="ECO:0000313" key="8">
    <source>
        <dbReference type="EMBL" id="OCT44563.1"/>
    </source>
</evidence>
<keyword evidence="5" id="KW-0539">Nucleus</keyword>
<dbReference type="Proteomes" id="UP000094526">
    <property type="component" value="Unassembled WGS sequence"/>
</dbReference>
<evidence type="ECO:0000313" key="9">
    <source>
        <dbReference type="Proteomes" id="UP000094526"/>
    </source>
</evidence>
<dbReference type="InterPro" id="IPR008721">
    <property type="entry name" value="ORC6_cyclin_first"/>
</dbReference>
<gene>
    <name evidence="8" type="ORF">CLCR_05821</name>
</gene>
<feature type="compositionally biased region" description="Acidic residues" evidence="6">
    <location>
        <begin position="361"/>
        <end position="382"/>
    </location>
</feature>
<dbReference type="OrthoDB" id="5367324at2759"/>